<dbReference type="InterPro" id="IPR002347">
    <property type="entry name" value="SDR_fam"/>
</dbReference>
<dbReference type="Gene3D" id="3.40.50.720">
    <property type="entry name" value="NAD(P)-binding Rossmann-like Domain"/>
    <property type="match status" value="1"/>
</dbReference>
<dbReference type="SUPFAM" id="SSF51735">
    <property type="entry name" value="NAD(P)-binding Rossmann-fold domains"/>
    <property type="match status" value="1"/>
</dbReference>
<protein>
    <submittedName>
        <fullName evidence="3">SDR family NAD(P)-dependent oxidoreductase</fullName>
    </submittedName>
</protein>
<proteinExistence type="inferred from homology"/>
<dbReference type="Pfam" id="PF00106">
    <property type="entry name" value="adh_short"/>
    <property type="match status" value="1"/>
</dbReference>
<keyword evidence="4" id="KW-1185">Reference proteome</keyword>
<evidence type="ECO:0000313" key="3">
    <source>
        <dbReference type="EMBL" id="MER7180310.1"/>
    </source>
</evidence>
<comment type="caution">
    <text evidence="3">The sequence shown here is derived from an EMBL/GenBank/DDBJ whole genome shotgun (WGS) entry which is preliminary data.</text>
</comment>
<organism evidence="3 4">
    <name type="scientific">Streptomyces hyaluromycini</name>
    <dbReference type="NCBI Taxonomy" id="1377993"/>
    <lineage>
        <taxon>Bacteria</taxon>
        <taxon>Bacillati</taxon>
        <taxon>Actinomycetota</taxon>
        <taxon>Actinomycetes</taxon>
        <taxon>Kitasatosporales</taxon>
        <taxon>Streptomycetaceae</taxon>
        <taxon>Streptomyces</taxon>
    </lineage>
</organism>
<dbReference type="InterPro" id="IPR036291">
    <property type="entry name" value="NAD(P)-bd_dom_sf"/>
</dbReference>
<dbReference type="RefSeq" id="WP_350780245.1">
    <property type="nucleotide sequence ID" value="NZ_JBEPEK010000070.1"/>
</dbReference>
<dbReference type="EMBL" id="JBEPEK010000070">
    <property type="protein sequence ID" value="MER7180310.1"/>
    <property type="molecule type" value="Genomic_DNA"/>
</dbReference>
<dbReference type="PANTHER" id="PTHR43669:SF3">
    <property type="entry name" value="ALCOHOL DEHYDROGENASE, PUTATIVE (AFU_ORTHOLOGUE AFUA_3G03445)-RELATED"/>
    <property type="match status" value="1"/>
</dbReference>
<name>A0ABV1WU67_9ACTN</name>
<keyword evidence="2" id="KW-0560">Oxidoreductase</keyword>
<evidence type="ECO:0000256" key="2">
    <source>
        <dbReference type="ARBA" id="ARBA00023002"/>
    </source>
</evidence>
<comment type="similarity">
    <text evidence="1">Belongs to the short-chain dehydrogenases/reductases (SDR) family.</text>
</comment>
<evidence type="ECO:0000313" key="4">
    <source>
        <dbReference type="Proteomes" id="UP001474181"/>
    </source>
</evidence>
<dbReference type="Proteomes" id="UP001474181">
    <property type="component" value="Unassembled WGS sequence"/>
</dbReference>
<evidence type="ECO:0000256" key="1">
    <source>
        <dbReference type="ARBA" id="ARBA00006484"/>
    </source>
</evidence>
<dbReference type="PANTHER" id="PTHR43669">
    <property type="entry name" value="5-KETO-D-GLUCONATE 5-REDUCTASE"/>
    <property type="match status" value="1"/>
</dbReference>
<gene>
    <name evidence="3" type="ORF">ABT404_12650</name>
</gene>
<sequence>MSAVTSPSPHPADARHLLVIGAGPGIGAATARRFARDGFRVTLAARHRDKLEELAADLQPTGAEVAVVRVDAADPGQLREALSSLYAAPNPPGVVLYNAARLTPDDLLSAAPEDLLGAYTVNVVGGVVAAQIAVPAMRAAGGGTLLFTGGGLADQPHPSLASLSLGKLALRGVANLLGTQLADDGIRVLTLTVNGAVEPGTPFDPEHIAERYRRAIDDAKPGFVDEHFNGA</sequence>
<reference evidence="3 4" key="1">
    <citation type="submission" date="2024-06" db="EMBL/GenBank/DDBJ databases">
        <title>The Natural Products Discovery Center: Release of the First 8490 Sequenced Strains for Exploring Actinobacteria Biosynthetic Diversity.</title>
        <authorList>
            <person name="Kalkreuter E."/>
            <person name="Kautsar S.A."/>
            <person name="Yang D."/>
            <person name="Bader C.D."/>
            <person name="Teijaro C.N."/>
            <person name="Fluegel L."/>
            <person name="Davis C.M."/>
            <person name="Simpson J.R."/>
            <person name="Lauterbach L."/>
            <person name="Steele A.D."/>
            <person name="Gui C."/>
            <person name="Meng S."/>
            <person name="Li G."/>
            <person name="Viehrig K."/>
            <person name="Ye F."/>
            <person name="Su P."/>
            <person name="Kiefer A.F."/>
            <person name="Nichols A."/>
            <person name="Cepeda A.J."/>
            <person name="Yan W."/>
            <person name="Fan B."/>
            <person name="Jiang Y."/>
            <person name="Adhikari A."/>
            <person name="Zheng C.-J."/>
            <person name="Schuster L."/>
            <person name="Cowan T.M."/>
            <person name="Smanski M.J."/>
            <person name="Chevrette M.G."/>
            <person name="De Carvalho L.P.S."/>
            <person name="Shen B."/>
        </authorList>
    </citation>
    <scope>NUCLEOTIDE SEQUENCE [LARGE SCALE GENOMIC DNA]</scope>
    <source>
        <strain evidence="3 4">NPDC000234</strain>
    </source>
</reference>
<accession>A0ABV1WU67</accession>